<evidence type="ECO:0000313" key="1">
    <source>
        <dbReference type="EMBL" id="KDQ14413.1"/>
    </source>
</evidence>
<dbReference type="PANTHER" id="PTHR33096:SF1">
    <property type="entry name" value="CXC1-LIKE CYSTEINE CLUSTER ASSOCIATED WITH KDZ TRANSPOSASES DOMAIN-CONTAINING PROTEIN"/>
    <property type="match status" value="1"/>
</dbReference>
<name>A0A067MF71_BOTB1</name>
<evidence type="ECO:0000313" key="2">
    <source>
        <dbReference type="Proteomes" id="UP000027195"/>
    </source>
</evidence>
<dbReference type="PANTHER" id="PTHR33096">
    <property type="entry name" value="CXC2 DOMAIN-CONTAINING PROTEIN"/>
    <property type="match status" value="1"/>
</dbReference>
<dbReference type="InterPro" id="IPR040521">
    <property type="entry name" value="KDZ"/>
</dbReference>
<proteinExistence type="predicted"/>
<feature type="non-terminal residue" evidence="1">
    <location>
        <position position="1"/>
    </location>
</feature>
<gene>
    <name evidence="1" type="ORF">BOTBODRAFT_110205</name>
</gene>
<dbReference type="STRING" id="930990.A0A067MF71"/>
<sequence>LTITQEVHNRLKPHLGQDTPDWRALGECSRLGDLKLKDEPPLVWKRMIVMDGNESTKRVASAGKADKRVFKGDFFLSEEYVNKFADEVKSRSHKVAPTLASPNSAAPWGIFRETGMFACACRHGLVLWIADMVESGELAKYPLAMVAKALSIIGYLLLIGYDIGCSFGATISHSSLASLFKALEARLCVNAFHGYAHNYQCQQQHHPLVIKGMGLEDLETMERVFSSSNAVARLTRYASTYHHHLFLDMHFNQWNQDKYANTALMLLNNYVQALDVIAKGVMAVGDAKKSLRVSDSQLDEWLGEEKVYLRDLQLKHTPLWDSHALVYVELLQKLREAESVSYPI</sequence>
<protein>
    <submittedName>
        <fullName evidence="1">Uncharacterized protein</fullName>
    </submittedName>
</protein>
<dbReference type="HOGENOM" id="CLU_013084_3_1_1"/>
<dbReference type="Pfam" id="PF18758">
    <property type="entry name" value="KDZ"/>
    <property type="match status" value="1"/>
</dbReference>
<dbReference type="AlphaFoldDB" id="A0A067MF71"/>
<keyword evidence="2" id="KW-1185">Reference proteome</keyword>
<dbReference type="EMBL" id="KL198038">
    <property type="protein sequence ID" value="KDQ14413.1"/>
    <property type="molecule type" value="Genomic_DNA"/>
</dbReference>
<dbReference type="OrthoDB" id="2505969at2759"/>
<accession>A0A067MF71</accession>
<dbReference type="InParanoid" id="A0A067MF71"/>
<reference evidence="2" key="1">
    <citation type="journal article" date="2014" name="Proc. Natl. Acad. Sci. U.S.A.">
        <title>Extensive sampling of basidiomycete genomes demonstrates inadequacy of the white-rot/brown-rot paradigm for wood decay fungi.</title>
        <authorList>
            <person name="Riley R."/>
            <person name="Salamov A.A."/>
            <person name="Brown D.W."/>
            <person name="Nagy L.G."/>
            <person name="Floudas D."/>
            <person name="Held B.W."/>
            <person name="Levasseur A."/>
            <person name="Lombard V."/>
            <person name="Morin E."/>
            <person name="Otillar R."/>
            <person name="Lindquist E.A."/>
            <person name="Sun H."/>
            <person name="LaButti K.M."/>
            <person name="Schmutz J."/>
            <person name="Jabbour D."/>
            <person name="Luo H."/>
            <person name="Baker S.E."/>
            <person name="Pisabarro A.G."/>
            <person name="Walton J.D."/>
            <person name="Blanchette R.A."/>
            <person name="Henrissat B."/>
            <person name="Martin F."/>
            <person name="Cullen D."/>
            <person name="Hibbett D.S."/>
            <person name="Grigoriev I.V."/>
        </authorList>
    </citation>
    <scope>NUCLEOTIDE SEQUENCE [LARGE SCALE GENOMIC DNA]</scope>
    <source>
        <strain evidence="2">FD-172 SS1</strain>
    </source>
</reference>
<dbReference type="Proteomes" id="UP000027195">
    <property type="component" value="Unassembled WGS sequence"/>
</dbReference>
<organism evidence="1 2">
    <name type="scientific">Botryobasidium botryosum (strain FD-172 SS1)</name>
    <dbReference type="NCBI Taxonomy" id="930990"/>
    <lineage>
        <taxon>Eukaryota</taxon>
        <taxon>Fungi</taxon>
        <taxon>Dikarya</taxon>
        <taxon>Basidiomycota</taxon>
        <taxon>Agaricomycotina</taxon>
        <taxon>Agaricomycetes</taxon>
        <taxon>Cantharellales</taxon>
        <taxon>Botryobasidiaceae</taxon>
        <taxon>Botryobasidium</taxon>
    </lineage>
</organism>